<evidence type="ECO:0000313" key="14">
    <source>
        <dbReference type="EMBL" id="QEX21292.1"/>
    </source>
</evidence>
<keyword evidence="6 10" id="KW-0547">Nucleotide-binding</keyword>
<keyword evidence="15" id="KW-1185">Reference proteome</keyword>
<comment type="function">
    <text evidence="2 10 12">Catalyzes the transfer of a dimethylallyl group onto the adenine at position 37 in tRNAs that read codons beginning with uridine, leading to the formation of N6-(dimethylallyl)adenosine (i(6)A).</text>
</comment>
<name>A0A5J6MUG1_9PROT</name>
<protein>
    <recommendedName>
        <fullName evidence="10">tRNA dimethylallyltransferase</fullName>
        <ecNumber evidence="10">2.5.1.75</ecNumber>
    </recommendedName>
    <alternativeName>
        <fullName evidence="10">Dimethylallyl diphosphate:tRNA dimethylallyltransferase</fullName>
        <shortName evidence="10">DMAPP:tRNA dimethylallyltransferase</shortName>
        <shortName evidence="10">DMATase</shortName>
    </alternativeName>
    <alternativeName>
        <fullName evidence="10">Isopentenyl-diphosphate:tRNA isopentenyltransferase</fullName>
        <shortName evidence="10">IPP transferase</shortName>
        <shortName evidence="10">IPPT</shortName>
        <shortName evidence="10">IPTase</shortName>
    </alternativeName>
</protein>
<organism evidence="14 15">
    <name type="scientific">Hypericibacter adhaerens</name>
    <dbReference type="NCBI Taxonomy" id="2602016"/>
    <lineage>
        <taxon>Bacteria</taxon>
        <taxon>Pseudomonadati</taxon>
        <taxon>Pseudomonadota</taxon>
        <taxon>Alphaproteobacteria</taxon>
        <taxon>Rhodospirillales</taxon>
        <taxon>Dongiaceae</taxon>
        <taxon>Hypericibacter</taxon>
    </lineage>
</organism>
<keyword evidence="8 10" id="KW-0460">Magnesium</keyword>
<evidence type="ECO:0000256" key="13">
    <source>
        <dbReference type="RuleBase" id="RU003785"/>
    </source>
</evidence>
<feature type="region of interest" description="Interaction with substrate tRNA" evidence="10">
    <location>
        <begin position="179"/>
        <end position="183"/>
    </location>
</feature>
<gene>
    <name evidence="10 14" type="primary">miaA</name>
    <name evidence="14" type="ORF">FRZ61_12160</name>
</gene>
<dbReference type="Proteomes" id="UP000325797">
    <property type="component" value="Chromosome"/>
</dbReference>
<evidence type="ECO:0000256" key="10">
    <source>
        <dbReference type="HAMAP-Rule" id="MF_00185"/>
    </source>
</evidence>
<dbReference type="SUPFAM" id="SSF52540">
    <property type="entry name" value="P-loop containing nucleoside triphosphate hydrolases"/>
    <property type="match status" value="1"/>
</dbReference>
<dbReference type="EMBL" id="CP042582">
    <property type="protein sequence ID" value="QEX21292.1"/>
    <property type="molecule type" value="Genomic_DNA"/>
</dbReference>
<keyword evidence="7 10" id="KW-0067">ATP-binding</keyword>
<dbReference type="NCBIfam" id="TIGR00174">
    <property type="entry name" value="miaA"/>
    <property type="match status" value="1"/>
</dbReference>
<dbReference type="InterPro" id="IPR018022">
    <property type="entry name" value="IPT"/>
</dbReference>
<evidence type="ECO:0000313" key="15">
    <source>
        <dbReference type="Proteomes" id="UP000325797"/>
    </source>
</evidence>
<evidence type="ECO:0000256" key="4">
    <source>
        <dbReference type="ARBA" id="ARBA00022679"/>
    </source>
</evidence>
<feature type="binding site" evidence="10">
    <location>
        <begin position="29"/>
        <end position="36"/>
    </location>
    <ligand>
        <name>ATP</name>
        <dbReference type="ChEBI" id="CHEBI:30616"/>
    </ligand>
</feature>
<keyword evidence="5 10" id="KW-0819">tRNA processing</keyword>
<evidence type="ECO:0000256" key="1">
    <source>
        <dbReference type="ARBA" id="ARBA00001946"/>
    </source>
</evidence>
<evidence type="ECO:0000256" key="6">
    <source>
        <dbReference type="ARBA" id="ARBA00022741"/>
    </source>
</evidence>
<comment type="cofactor">
    <cofactor evidence="1 10">
        <name>Mg(2+)</name>
        <dbReference type="ChEBI" id="CHEBI:18420"/>
    </cofactor>
</comment>
<comment type="similarity">
    <text evidence="3 10 13">Belongs to the IPP transferase family.</text>
</comment>
<evidence type="ECO:0000256" key="12">
    <source>
        <dbReference type="RuleBase" id="RU003784"/>
    </source>
</evidence>
<dbReference type="FunFam" id="1.10.20.140:FF:000001">
    <property type="entry name" value="tRNA dimethylallyltransferase"/>
    <property type="match status" value="1"/>
</dbReference>
<comment type="subunit">
    <text evidence="10">Monomer.</text>
</comment>
<reference evidence="14 15" key="1">
    <citation type="submission" date="2019-08" db="EMBL/GenBank/DDBJ databases">
        <title>Hyperibacter terrae gen. nov., sp. nov. and Hyperibacter viscosus sp. nov., two new members in the family Rhodospirillaceae isolated from the rhizosphere of Hypericum perforatum.</title>
        <authorList>
            <person name="Noviana Z."/>
        </authorList>
    </citation>
    <scope>NUCLEOTIDE SEQUENCE [LARGE SCALE GENOMIC DNA]</scope>
    <source>
        <strain evidence="14 15">R5959</strain>
    </source>
</reference>
<feature type="region of interest" description="Interaction with substrate tRNA" evidence="10">
    <location>
        <begin position="54"/>
        <end position="57"/>
    </location>
</feature>
<comment type="catalytic activity">
    <reaction evidence="9 10 11">
        <text>adenosine(37) in tRNA + dimethylallyl diphosphate = N(6)-dimethylallyladenosine(37) in tRNA + diphosphate</text>
        <dbReference type="Rhea" id="RHEA:26482"/>
        <dbReference type="Rhea" id="RHEA-COMP:10162"/>
        <dbReference type="Rhea" id="RHEA-COMP:10375"/>
        <dbReference type="ChEBI" id="CHEBI:33019"/>
        <dbReference type="ChEBI" id="CHEBI:57623"/>
        <dbReference type="ChEBI" id="CHEBI:74411"/>
        <dbReference type="ChEBI" id="CHEBI:74415"/>
        <dbReference type="EC" id="2.5.1.75"/>
    </reaction>
</comment>
<dbReference type="InterPro" id="IPR039657">
    <property type="entry name" value="Dimethylallyltransferase"/>
</dbReference>
<dbReference type="OrthoDB" id="9776390at2"/>
<dbReference type="PANTHER" id="PTHR11088">
    <property type="entry name" value="TRNA DIMETHYLALLYLTRANSFERASE"/>
    <property type="match status" value="1"/>
</dbReference>
<comment type="caution">
    <text evidence="10">Lacks conserved residue(s) required for the propagation of feature annotation.</text>
</comment>
<evidence type="ECO:0000256" key="5">
    <source>
        <dbReference type="ARBA" id="ARBA00022694"/>
    </source>
</evidence>
<dbReference type="Gene3D" id="3.40.50.300">
    <property type="entry name" value="P-loop containing nucleotide triphosphate hydrolases"/>
    <property type="match status" value="1"/>
</dbReference>
<sequence length="337" mass="36437">MSDSEHPPSLALPLNGGGDSKTDVLVIAGPTASGKSALALALAQRLRGTLINADSMQLYRELAVLSARPTPGEMALVPHRLFGRLPAAEPCSAGRWRELALDAIAATRAEGRLPILVGGTGLYLEALMRGIADLPAVPEEIRRRLQAQMKGEGGLAALYEELGARDPVAAARIEPTDRQRILRALELYEATGKPLSAWQAEAEQGPPPDLAFQACLLMPPRAALYAACDRRFAHMVETGALEEVRGLLALGLDPALPAMKAIGVAELGGYLAGKTTLDEAVAAGQQATRRYAKRQFTWFRHRLPEALRIETDPLAPGFADEQFLERFFRKFFSKICR</sequence>
<dbReference type="GO" id="GO:0052381">
    <property type="term" value="F:tRNA dimethylallyltransferase activity"/>
    <property type="evidence" value="ECO:0007669"/>
    <property type="project" value="UniProtKB-UniRule"/>
</dbReference>
<evidence type="ECO:0000256" key="7">
    <source>
        <dbReference type="ARBA" id="ARBA00022840"/>
    </source>
</evidence>
<dbReference type="Pfam" id="PF01715">
    <property type="entry name" value="IPPT"/>
    <property type="match status" value="1"/>
</dbReference>
<dbReference type="HAMAP" id="MF_00185">
    <property type="entry name" value="IPP_trans"/>
    <property type="match status" value="1"/>
</dbReference>
<dbReference type="KEGG" id="hadh:FRZ61_12160"/>
<dbReference type="Gene3D" id="1.10.20.140">
    <property type="match status" value="1"/>
</dbReference>
<feature type="binding site" evidence="10">
    <location>
        <begin position="31"/>
        <end position="36"/>
    </location>
    <ligand>
        <name>substrate</name>
    </ligand>
</feature>
<accession>A0A5J6MUG1</accession>
<evidence type="ECO:0000256" key="2">
    <source>
        <dbReference type="ARBA" id="ARBA00003213"/>
    </source>
</evidence>
<dbReference type="InterPro" id="IPR027417">
    <property type="entry name" value="P-loop_NTPase"/>
</dbReference>
<dbReference type="GO" id="GO:0005524">
    <property type="term" value="F:ATP binding"/>
    <property type="evidence" value="ECO:0007669"/>
    <property type="project" value="UniProtKB-UniRule"/>
</dbReference>
<dbReference type="PANTHER" id="PTHR11088:SF60">
    <property type="entry name" value="TRNA DIMETHYLALLYLTRANSFERASE"/>
    <property type="match status" value="1"/>
</dbReference>
<keyword evidence="4 10" id="KW-0808">Transferase</keyword>
<evidence type="ECO:0000256" key="3">
    <source>
        <dbReference type="ARBA" id="ARBA00005842"/>
    </source>
</evidence>
<dbReference type="EC" id="2.5.1.75" evidence="10"/>
<dbReference type="RefSeq" id="WP_151115725.1">
    <property type="nucleotide sequence ID" value="NZ_CP042582.1"/>
</dbReference>
<evidence type="ECO:0000256" key="8">
    <source>
        <dbReference type="ARBA" id="ARBA00022842"/>
    </source>
</evidence>
<proteinExistence type="inferred from homology"/>
<feature type="site" description="Interaction with substrate tRNA" evidence="10">
    <location>
        <position position="142"/>
    </location>
</feature>
<evidence type="ECO:0000256" key="9">
    <source>
        <dbReference type="ARBA" id="ARBA00049563"/>
    </source>
</evidence>
<feature type="site" description="Interaction with substrate tRNA" evidence="10">
    <location>
        <position position="120"/>
    </location>
</feature>
<evidence type="ECO:0000256" key="11">
    <source>
        <dbReference type="RuleBase" id="RU003783"/>
    </source>
</evidence>
<dbReference type="AlphaFoldDB" id="A0A5J6MUG1"/>
<dbReference type="GO" id="GO:0006400">
    <property type="term" value="P:tRNA modification"/>
    <property type="evidence" value="ECO:0007669"/>
    <property type="project" value="TreeGrafter"/>
</dbReference>